<comment type="caution">
    <text evidence="6">The sequence shown here is derived from an EMBL/GenBank/DDBJ whole genome shotgun (WGS) entry which is preliminary data.</text>
</comment>
<dbReference type="InterPro" id="IPR004031">
    <property type="entry name" value="PMP22/EMP/MP20/Claudin"/>
</dbReference>
<dbReference type="PANTHER" id="PTHR21284:SF12">
    <property type="entry name" value="EG:80H7.2 PROTEIN"/>
    <property type="match status" value="1"/>
</dbReference>
<name>A0A482WLT7_LAOST</name>
<reference evidence="6 7" key="1">
    <citation type="journal article" date="2017" name="Gigascience">
        <title>Genome sequence of the small brown planthopper, Laodelphax striatellus.</title>
        <authorList>
            <person name="Zhu J."/>
            <person name="Jiang F."/>
            <person name="Wang X."/>
            <person name="Yang P."/>
            <person name="Bao Y."/>
            <person name="Zhao W."/>
            <person name="Wang W."/>
            <person name="Lu H."/>
            <person name="Wang Q."/>
            <person name="Cui N."/>
            <person name="Li J."/>
            <person name="Chen X."/>
            <person name="Luo L."/>
            <person name="Yu J."/>
            <person name="Kang L."/>
            <person name="Cui F."/>
        </authorList>
    </citation>
    <scope>NUCLEOTIDE SEQUENCE [LARGE SCALE GENOMIC DNA]</scope>
    <source>
        <strain evidence="6">Lst14</strain>
    </source>
</reference>
<sequence length="230" mass="26855">MTSDPKLNNYPKASNGLVYGGILVYVGGLFLLVSFASPYWVESFEKTFIEFKNMGLWEYCFEHMRFPNHQLDQLFDGCHFIYSHKYHVIRECLLPGWLLAVQLFVTLAFLLSFGSQVIIALVVVRYPLNFILDYEWLLTIIVAVCNAVASFLLFVSTLLFFSQSSRRDWLMYPNFNHLSWSFYFAVISFFIHAVASRVLYKDARRAYEMKQENKNLLMQMQPPHGTNGYV</sequence>
<dbReference type="Pfam" id="PF13903">
    <property type="entry name" value="Claudin_2"/>
    <property type="match status" value="1"/>
</dbReference>
<keyword evidence="2 5" id="KW-0812">Transmembrane</keyword>
<evidence type="ECO:0000256" key="5">
    <source>
        <dbReference type="SAM" id="Phobius"/>
    </source>
</evidence>
<feature type="transmembrane region" description="Helical" evidence="5">
    <location>
        <begin position="180"/>
        <end position="200"/>
    </location>
</feature>
<organism evidence="6 7">
    <name type="scientific">Laodelphax striatellus</name>
    <name type="common">Small brown planthopper</name>
    <name type="synonym">Delphax striatella</name>
    <dbReference type="NCBI Taxonomy" id="195883"/>
    <lineage>
        <taxon>Eukaryota</taxon>
        <taxon>Metazoa</taxon>
        <taxon>Ecdysozoa</taxon>
        <taxon>Arthropoda</taxon>
        <taxon>Hexapoda</taxon>
        <taxon>Insecta</taxon>
        <taxon>Pterygota</taxon>
        <taxon>Neoptera</taxon>
        <taxon>Paraneoptera</taxon>
        <taxon>Hemiptera</taxon>
        <taxon>Auchenorrhyncha</taxon>
        <taxon>Fulgoroidea</taxon>
        <taxon>Delphacidae</taxon>
        <taxon>Criomorphinae</taxon>
        <taxon>Laodelphax</taxon>
    </lineage>
</organism>
<keyword evidence="3 5" id="KW-1133">Transmembrane helix</keyword>
<dbReference type="InParanoid" id="A0A482WLT7"/>
<dbReference type="Gene3D" id="1.20.140.150">
    <property type="match status" value="1"/>
</dbReference>
<dbReference type="GO" id="GO:0005918">
    <property type="term" value="C:septate junction"/>
    <property type="evidence" value="ECO:0007669"/>
    <property type="project" value="TreeGrafter"/>
</dbReference>
<feature type="transmembrane region" description="Helical" evidence="5">
    <location>
        <begin position="136"/>
        <end position="160"/>
    </location>
</feature>
<dbReference type="GO" id="GO:0016020">
    <property type="term" value="C:membrane"/>
    <property type="evidence" value="ECO:0007669"/>
    <property type="project" value="UniProtKB-SubCell"/>
</dbReference>
<evidence type="ECO:0000256" key="4">
    <source>
        <dbReference type="ARBA" id="ARBA00023136"/>
    </source>
</evidence>
<evidence type="ECO:0000313" key="7">
    <source>
        <dbReference type="Proteomes" id="UP000291343"/>
    </source>
</evidence>
<feature type="transmembrane region" description="Helical" evidence="5">
    <location>
        <begin position="16"/>
        <end position="41"/>
    </location>
</feature>
<dbReference type="OrthoDB" id="6140671at2759"/>
<keyword evidence="4 5" id="KW-0472">Membrane</keyword>
<gene>
    <name evidence="6" type="ORF">LSTR_LSTR012189</name>
</gene>
<protein>
    <submittedName>
        <fullName evidence="6">Uncharacterized protein</fullName>
    </submittedName>
</protein>
<dbReference type="EMBL" id="QKKF02031507">
    <property type="protein sequence ID" value="RZF34438.1"/>
    <property type="molecule type" value="Genomic_DNA"/>
</dbReference>
<keyword evidence="7" id="KW-1185">Reference proteome</keyword>
<dbReference type="FunCoup" id="A0A482WLT7">
    <property type="interactions" value="7"/>
</dbReference>
<dbReference type="STRING" id="195883.A0A482WLT7"/>
<evidence type="ECO:0000256" key="2">
    <source>
        <dbReference type="ARBA" id="ARBA00022692"/>
    </source>
</evidence>
<evidence type="ECO:0000256" key="1">
    <source>
        <dbReference type="ARBA" id="ARBA00004141"/>
    </source>
</evidence>
<dbReference type="GO" id="GO:0019991">
    <property type="term" value="P:septate junction assembly"/>
    <property type="evidence" value="ECO:0007669"/>
    <property type="project" value="TreeGrafter"/>
</dbReference>
<accession>A0A482WLT7</accession>
<dbReference type="Proteomes" id="UP000291343">
    <property type="component" value="Unassembled WGS sequence"/>
</dbReference>
<proteinExistence type="predicted"/>
<comment type="subcellular location">
    <subcellularLocation>
        <location evidence="1">Membrane</location>
        <topology evidence="1">Multi-pass membrane protein</topology>
    </subcellularLocation>
</comment>
<dbReference type="PANTHER" id="PTHR21284">
    <property type="entry name" value="EG:80H7.2 PROTEIN"/>
    <property type="match status" value="1"/>
</dbReference>
<dbReference type="GO" id="GO:0035151">
    <property type="term" value="P:regulation of tube size, open tracheal system"/>
    <property type="evidence" value="ECO:0007669"/>
    <property type="project" value="TreeGrafter"/>
</dbReference>
<feature type="transmembrane region" description="Helical" evidence="5">
    <location>
        <begin position="103"/>
        <end position="124"/>
    </location>
</feature>
<dbReference type="AlphaFoldDB" id="A0A482WLT7"/>
<evidence type="ECO:0000313" key="6">
    <source>
        <dbReference type="EMBL" id="RZF34438.1"/>
    </source>
</evidence>
<evidence type="ECO:0000256" key="3">
    <source>
        <dbReference type="ARBA" id="ARBA00022989"/>
    </source>
</evidence>